<dbReference type="GO" id="GO:0007623">
    <property type="term" value="P:circadian rhythm"/>
    <property type="evidence" value="ECO:0007669"/>
    <property type="project" value="TreeGrafter"/>
</dbReference>
<gene>
    <name evidence="8" type="ORF">MELIAE_LOCUS11361</name>
</gene>
<feature type="region of interest" description="Disordered" evidence="6">
    <location>
        <begin position="33"/>
        <end position="63"/>
    </location>
</feature>
<dbReference type="InterPro" id="IPR047106">
    <property type="entry name" value="NFIL3-like_bZIP"/>
</dbReference>
<proteinExistence type="inferred from homology"/>
<evidence type="ECO:0000256" key="6">
    <source>
        <dbReference type="SAM" id="MobiDB-lite"/>
    </source>
</evidence>
<evidence type="ECO:0000256" key="3">
    <source>
        <dbReference type="ARBA" id="ARBA00023125"/>
    </source>
</evidence>
<dbReference type="FunFam" id="1.20.5.170:FF:000025">
    <property type="entry name" value="nuclear factor interleukin-3-regulated protein-like"/>
    <property type="match status" value="1"/>
</dbReference>
<feature type="compositionally biased region" description="Basic and acidic residues" evidence="6">
    <location>
        <begin position="83"/>
        <end position="113"/>
    </location>
</feature>
<dbReference type="PANTHER" id="PTHR15284">
    <property type="entry name" value="NUCLEAR FACTOR INTERLEUKIN-3-REGULATED PROTEIN"/>
    <property type="match status" value="1"/>
</dbReference>
<dbReference type="Gene3D" id="1.20.5.170">
    <property type="match status" value="1"/>
</dbReference>
<name>A0A9P0FNJ8_BRAAE</name>
<keyword evidence="4" id="KW-0804">Transcription</keyword>
<reference evidence="8" key="1">
    <citation type="submission" date="2021-12" db="EMBL/GenBank/DDBJ databases">
        <authorList>
            <person name="King R."/>
        </authorList>
    </citation>
    <scope>NUCLEOTIDE SEQUENCE</scope>
</reference>
<evidence type="ECO:0000256" key="2">
    <source>
        <dbReference type="ARBA" id="ARBA00023015"/>
    </source>
</evidence>
<dbReference type="AlphaFoldDB" id="A0A9P0FNJ8"/>
<dbReference type="EMBL" id="OV121139">
    <property type="protein sequence ID" value="CAH0562162.1"/>
    <property type="molecule type" value="Genomic_DNA"/>
</dbReference>
<feature type="domain" description="BZIP" evidence="7">
    <location>
        <begin position="97"/>
        <end position="149"/>
    </location>
</feature>
<dbReference type="GO" id="GO:0003700">
    <property type="term" value="F:DNA-binding transcription factor activity"/>
    <property type="evidence" value="ECO:0007669"/>
    <property type="project" value="InterPro"/>
</dbReference>
<keyword evidence="3" id="KW-0238">DNA-binding</keyword>
<protein>
    <recommendedName>
        <fullName evidence="7">BZIP domain-containing protein</fullName>
    </recommendedName>
</protein>
<feature type="region of interest" description="Disordered" evidence="6">
    <location>
        <begin position="260"/>
        <end position="283"/>
    </location>
</feature>
<evidence type="ECO:0000313" key="9">
    <source>
        <dbReference type="Proteomes" id="UP001154078"/>
    </source>
</evidence>
<keyword evidence="5" id="KW-0539">Nucleus</keyword>
<keyword evidence="2" id="KW-0805">Transcription regulation</keyword>
<dbReference type="PANTHER" id="PTHR15284:SF0">
    <property type="entry name" value="GH23983P"/>
    <property type="match status" value="1"/>
</dbReference>
<dbReference type="SMART" id="SM00338">
    <property type="entry name" value="BRLZ"/>
    <property type="match status" value="1"/>
</dbReference>
<dbReference type="GO" id="GO:0003677">
    <property type="term" value="F:DNA binding"/>
    <property type="evidence" value="ECO:0007669"/>
    <property type="project" value="UniProtKB-KW"/>
</dbReference>
<dbReference type="SUPFAM" id="SSF57959">
    <property type="entry name" value="Leucine zipper domain"/>
    <property type="match status" value="1"/>
</dbReference>
<dbReference type="InterPro" id="IPR047229">
    <property type="entry name" value="NFIL3-like"/>
</dbReference>
<feature type="region of interest" description="Disordered" evidence="6">
    <location>
        <begin position="322"/>
        <end position="344"/>
    </location>
</feature>
<comment type="similarity">
    <text evidence="1">Belongs to the bZIP family. NFIL3 subfamily.</text>
</comment>
<dbReference type="CDD" id="cd14694">
    <property type="entry name" value="bZIP_NFIL3"/>
    <property type="match status" value="1"/>
</dbReference>
<evidence type="ECO:0000256" key="1">
    <source>
        <dbReference type="ARBA" id="ARBA00006079"/>
    </source>
</evidence>
<dbReference type="GO" id="GO:0005634">
    <property type="term" value="C:nucleus"/>
    <property type="evidence" value="ECO:0007669"/>
    <property type="project" value="TreeGrafter"/>
</dbReference>
<dbReference type="OrthoDB" id="6151507at2759"/>
<sequence>MPAMHTENGLIFSPPPDVLKQRIMVAEFVGRGQSGSPVNGEIPQLNSNMPSSHGRELLENPTTPDYNQQNYKMNNVNHKDLFGQRKQREFTPDNKKDDSYWDRRRRNNEAAKRSREKRRYNDMVLEQRVVELTKENAILKAQLEAIKEEFGICGENVVCVEKVLAKMPSNEQVLSLTKRPKISHPSPLMFSSPSPIPTPVIHQPVMGSPPPQSLTHGHSILHPPPSHMESPYREPQDYHGYQFQPYHATMHYDSNNALNLSRSRSRGQSPFEVSSNSGDESAPVALTTSEANNSLPLKLRHKSHLGDKDAASALLSLQNIKQEPGPRASPPWDAEGSSDERDSGISLGAEWTASQAAATLQTLQKQSQMQGLQEGDNPEKRHIIHSELVRISTEVEKLKSYMRKDKDAGVPHHH</sequence>
<dbReference type="InterPro" id="IPR004827">
    <property type="entry name" value="bZIP"/>
</dbReference>
<dbReference type="InterPro" id="IPR046347">
    <property type="entry name" value="bZIP_sf"/>
</dbReference>
<evidence type="ECO:0000259" key="7">
    <source>
        <dbReference type="PROSITE" id="PS50217"/>
    </source>
</evidence>
<evidence type="ECO:0000256" key="4">
    <source>
        <dbReference type="ARBA" id="ARBA00023163"/>
    </source>
</evidence>
<feature type="region of interest" description="Disordered" evidence="6">
    <location>
        <begin position="207"/>
        <end position="239"/>
    </location>
</feature>
<evidence type="ECO:0000313" key="8">
    <source>
        <dbReference type="EMBL" id="CAH0562162.1"/>
    </source>
</evidence>
<feature type="region of interest" description="Disordered" evidence="6">
    <location>
        <begin position="83"/>
        <end position="116"/>
    </location>
</feature>
<accession>A0A9P0FNJ8</accession>
<dbReference type="Proteomes" id="UP001154078">
    <property type="component" value="Chromosome 8"/>
</dbReference>
<dbReference type="Pfam" id="PF07716">
    <property type="entry name" value="bZIP_2"/>
    <property type="match status" value="1"/>
</dbReference>
<dbReference type="PROSITE" id="PS00036">
    <property type="entry name" value="BZIP_BASIC"/>
    <property type="match status" value="1"/>
</dbReference>
<feature type="compositionally biased region" description="Polar residues" evidence="6">
    <location>
        <begin position="267"/>
        <end position="279"/>
    </location>
</feature>
<evidence type="ECO:0000256" key="5">
    <source>
        <dbReference type="ARBA" id="ARBA00023242"/>
    </source>
</evidence>
<dbReference type="PROSITE" id="PS50217">
    <property type="entry name" value="BZIP"/>
    <property type="match status" value="1"/>
</dbReference>
<organism evidence="8 9">
    <name type="scientific">Brassicogethes aeneus</name>
    <name type="common">Rape pollen beetle</name>
    <name type="synonym">Meligethes aeneus</name>
    <dbReference type="NCBI Taxonomy" id="1431903"/>
    <lineage>
        <taxon>Eukaryota</taxon>
        <taxon>Metazoa</taxon>
        <taxon>Ecdysozoa</taxon>
        <taxon>Arthropoda</taxon>
        <taxon>Hexapoda</taxon>
        <taxon>Insecta</taxon>
        <taxon>Pterygota</taxon>
        <taxon>Neoptera</taxon>
        <taxon>Endopterygota</taxon>
        <taxon>Coleoptera</taxon>
        <taxon>Polyphaga</taxon>
        <taxon>Cucujiformia</taxon>
        <taxon>Nitidulidae</taxon>
        <taxon>Meligethinae</taxon>
        <taxon>Brassicogethes</taxon>
    </lineage>
</organism>
<keyword evidence="9" id="KW-1185">Reference proteome</keyword>